<name>A0A418B6K9_9STRA</name>
<protein>
    <recommendedName>
        <fullName evidence="2">PWWP domain-containing protein</fullName>
    </recommendedName>
</protein>
<dbReference type="CDD" id="cd05162">
    <property type="entry name" value="PWWP"/>
    <property type="match status" value="2"/>
</dbReference>
<dbReference type="Proteomes" id="UP000285060">
    <property type="component" value="Unassembled WGS sequence"/>
</dbReference>
<gene>
    <name evidence="3" type="ORF">DYB32_001403</name>
</gene>
<feature type="region of interest" description="Disordered" evidence="1">
    <location>
        <begin position="353"/>
        <end position="376"/>
    </location>
</feature>
<feature type="domain" description="PWWP" evidence="2">
    <location>
        <begin position="404"/>
        <end position="438"/>
    </location>
</feature>
<proteinExistence type="predicted"/>
<comment type="caution">
    <text evidence="3">The sequence shown here is derived from an EMBL/GenBank/DDBJ whole genome shotgun (WGS) entry which is preliminary data.</text>
</comment>
<dbReference type="AlphaFoldDB" id="A0A418B6K9"/>
<organism evidence="3 4">
    <name type="scientific">Aphanomyces invadans</name>
    <dbReference type="NCBI Taxonomy" id="157072"/>
    <lineage>
        <taxon>Eukaryota</taxon>
        <taxon>Sar</taxon>
        <taxon>Stramenopiles</taxon>
        <taxon>Oomycota</taxon>
        <taxon>Saprolegniomycetes</taxon>
        <taxon>Saprolegniales</taxon>
        <taxon>Verrucalvaceae</taxon>
        <taxon>Aphanomyces</taxon>
    </lineage>
</organism>
<dbReference type="PROSITE" id="PS50812">
    <property type="entry name" value="PWWP"/>
    <property type="match status" value="1"/>
</dbReference>
<evidence type="ECO:0000259" key="2">
    <source>
        <dbReference type="PROSITE" id="PS50812"/>
    </source>
</evidence>
<sequence length="438" mass="49122">MDQRKFACLNRVNHFAAPLTFTKILNNLYPKHLSQWIRLVISLITYQEKTIDTVYTPTNVVPVNQPLDTDDDVGIEVVAWAKRRGDSWWPAYICDPTTVRKKLKISVLPALAKNVAEIPKPAQRLLTLHELKPEDDDMSNKFDDEDEDEVPVDKTTILPVEVVAWEYLAADEATRTLPFLTNSEMILERDADEETRLSLDGTGNRRGRLVSIAPATASNASIAPTSTASGVDPTDGTNEAFSNEGDVHQGMLAKAKADPEVRLVFFFGLYNLYVSSVDICIGPLTKILSSGLVKVNGRIPNLKVWKCREYKIFEQGFPVGTMQGTSVAATFYIAIQEAQEFVTKDENSRVLPRMVPSDMNPQLEPPRAETTEQANDEVDNTCDLAAVNTFVPKKRQQILPNIPFGQVVWSKPSRSPWWPVYVIDPSKLRHNLYHLGKK</sequence>
<dbReference type="Gene3D" id="2.30.30.140">
    <property type="match status" value="2"/>
</dbReference>
<evidence type="ECO:0000313" key="3">
    <source>
        <dbReference type="EMBL" id="RHY33804.1"/>
    </source>
</evidence>
<accession>A0A418B6K9</accession>
<evidence type="ECO:0000256" key="1">
    <source>
        <dbReference type="SAM" id="MobiDB-lite"/>
    </source>
</evidence>
<dbReference type="InterPro" id="IPR000313">
    <property type="entry name" value="PWWP_dom"/>
</dbReference>
<reference evidence="3 4" key="1">
    <citation type="submission" date="2018-08" db="EMBL/GenBank/DDBJ databases">
        <title>Aphanomyces genome sequencing and annotation.</title>
        <authorList>
            <person name="Minardi D."/>
            <person name="Oidtmann B."/>
            <person name="Van Der Giezen M."/>
            <person name="Studholme D.J."/>
        </authorList>
    </citation>
    <scope>NUCLEOTIDE SEQUENCE [LARGE SCALE GENOMIC DNA]</scope>
    <source>
        <strain evidence="3 4">NJM0002</strain>
    </source>
</reference>
<evidence type="ECO:0000313" key="4">
    <source>
        <dbReference type="Proteomes" id="UP000285060"/>
    </source>
</evidence>
<dbReference type="SUPFAM" id="SSF63748">
    <property type="entry name" value="Tudor/PWWP/MBT"/>
    <property type="match status" value="2"/>
</dbReference>
<dbReference type="EMBL" id="QUSY01000058">
    <property type="protein sequence ID" value="RHY33804.1"/>
    <property type="molecule type" value="Genomic_DNA"/>
</dbReference>
<dbReference type="VEuPathDB" id="FungiDB:H310_04034"/>
<keyword evidence="4" id="KW-1185">Reference proteome</keyword>